<sequence length="279" mass="30455">MAIRKLRPVTPASRYLTYPQFDEVTNKEPEKSLLVPLKKSGGRNKAGRITSRHRGGGHKRFYRLVDFKRNKDGITASVAAIEYDPNRSARIALLHYVDGEKRYILAPQGLQVGDKLQSGDRVDVKPGNTMPLKNIPLGTDVHNIEMKAGKGGQIVRSAGAYAVLAAKEGDYATLKLPSGEIRKVRIECRATIGVVGNADHENIVLGKAGRSRWLGIRPQTRGMAMNPVDHPMGGGEGKSKSGGGRKHPKSPWGQVSKGLKTRNKKKASSKLIVRGRKSK</sequence>
<comment type="function">
    <text evidence="4">One of the primary rRNA binding proteins. Required for association of the 30S and 50S subunits to form the 70S ribosome, for tRNA binding and peptide bond formation. It has been suggested to have peptidyltransferase activity; this is somewhat controversial. Makes several contacts with the 16S rRNA in the 70S ribosome.</text>
</comment>
<dbReference type="PIRSF" id="PIRSF002158">
    <property type="entry name" value="Ribosomal_L2"/>
    <property type="match status" value="1"/>
</dbReference>
<feature type="domain" description="Large ribosomal subunit protein uL2 RNA-binding" evidence="7">
    <location>
        <begin position="42"/>
        <end position="118"/>
    </location>
</feature>
<dbReference type="SUPFAM" id="SSF50249">
    <property type="entry name" value="Nucleic acid-binding proteins"/>
    <property type="match status" value="1"/>
</dbReference>
<comment type="subunit">
    <text evidence="4">Part of the 50S ribosomal subunit. Forms a bridge to the 30S subunit in the 70S ribosome.</text>
</comment>
<protein>
    <recommendedName>
        <fullName evidence="4">Large ribosomal subunit protein uL2</fullName>
    </recommendedName>
</protein>
<keyword evidence="2 4" id="KW-0689">Ribosomal protein</keyword>
<proteinExistence type="inferred from homology"/>
<comment type="similarity">
    <text evidence="1 4">Belongs to the universal ribosomal protein uL2 family.</text>
</comment>
<evidence type="ECO:0000256" key="2">
    <source>
        <dbReference type="ARBA" id="ARBA00022980"/>
    </source>
</evidence>
<name>A0ABR9XP45_9CHLB</name>
<dbReference type="RefSeq" id="WP_114607411.1">
    <property type="nucleotide sequence ID" value="NZ_JABVZQ010000002.1"/>
</dbReference>
<dbReference type="InterPro" id="IPR008991">
    <property type="entry name" value="Translation_prot_SH3-like_sf"/>
</dbReference>
<evidence type="ECO:0000313" key="9">
    <source>
        <dbReference type="Proteomes" id="UP000619838"/>
    </source>
</evidence>
<dbReference type="GO" id="GO:0005840">
    <property type="term" value="C:ribosome"/>
    <property type="evidence" value="ECO:0007669"/>
    <property type="project" value="UniProtKB-KW"/>
</dbReference>
<dbReference type="SMART" id="SM01383">
    <property type="entry name" value="Ribosomal_L2"/>
    <property type="match status" value="1"/>
</dbReference>
<evidence type="ECO:0000256" key="1">
    <source>
        <dbReference type="ARBA" id="ARBA00005636"/>
    </source>
</evidence>
<dbReference type="PANTHER" id="PTHR13691:SF5">
    <property type="entry name" value="LARGE RIBOSOMAL SUBUNIT PROTEIN UL2M"/>
    <property type="match status" value="1"/>
</dbReference>
<dbReference type="SUPFAM" id="SSF50104">
    <property type="entry name" value="Translation proteins SH3-like domain"/>
    <property type="match status" value="1"/>
</dbReference>
<dbReference type="PANTHER" id="PTHR13691">
    <property type="entry name" value="RIBOSOMAL PROTEIN L2"/>
    <property type="match status" value="1"/>
</dbReference>
<feature type="region of interest" description="Disordered" evidence="5">
    <location>
        <begin position="221"/>
        <end position="279"/>
    </location>
</feature>
<evidence type="ECO:0000259" key="6">
    <source>
        <dbReference type="SMART" id="SM01382"/>
    </source>
</evidence>
<organism evidence="8 9">
    <name type="scientific">Prosthecochloris ethylica</name>
    <dbReference type="NCBI Taxonomy" id="2743976"/>
    <lineage>
        <taxon>Bacteria</taxon>
        <taxon>Pseudomonadati</taxon>
        <taxon>Chlorobiota</taxon>
        <taxon>Chlorobiia</taxon>
        <taxon>Chlorobiales</taxon>
        <taxon>Chlorobiaceae</taxon>
        <taxon>Prosthecochloris</taxon>
    </lineage>
</organism>
<keyword evidence="4" id="KW-0699">rRNA-binding</keyword>
<accession>A0ABR9XP45</accession>
<feature type="compositionally biased region" description="Gly residues" evidence="5">
    <location>
        <begin position="232"/>
        <end position="242"/>
    </location>
</feature>
<evidence type="ECO:0000256" key="5">
    <source>
        <dbReference type="SAM" id="MobiDB-lite"/>
    </source>
</evidence>
<dbReference type="InterPro" id="IPR022669">
    <property type="entry name" value="Ribosomal_uL2_C"/>
</dbReference>
<reference evidence="8 9" key="1">
    <citation type="journal article" date="2020" name="Microorganisms">
        <title>Simultaneous Genome Sequencing of Prosthecochloris ethylica and Desulfuromonas acetoxidans within a Syntrophic Mixture Reveals Unique Pili and Protein Interactions.</title>
        <authorList>
            <person name="Kyndt J.A."/>
            <person name="Van Beeumen J.J."/>
            <person name="Meyer T.E."/>
        </authorList>
    </citation>
    <scope>NUCLEOTIDE SEQUENCE [LARGE SCALE GENOMIC DNA]</scope>
    <source>
        <strain evidence="8 9">N3</strain>
    </source>
</reference>
<evidence type="ECO:0000259" key="7">
    <source>
        <dbReference type="SMART" id="SM01383"/>
    </source>
</evidence>
<dbReference type="EMBL" id="JADGII010000001">
    <property type="protein sequence ID" value="MBF0635774.1"/>
    <property type="molecule type" value="Genomic_DNA"/>
</dbReference>
<dbReference type="InterPro" id="IPR014722">
    <property type="entry name" value="Rib_uL2_dom2"/>
</dbReference>
<dbReference type="HAMAP" id="MF_01320_B">
    <property type="entry name" value="Ribosomal_uL2_B"/>
    <property type="match status" value="1"/>
</dbReference>
<dbReference type="InterPro" id="IPR012340">
    <property type="entry name" value="NA-bd_OB-fold"/>
</dbReference>
<keyword evidence="4" id="KW-0694">RNA-binding</keyword>
<keyword evidence="9" id="KW-1185">Reference proteome</keyword>
<keyword evidence="3 4" id="KW-0687">Ribonucleoprotein</keyword>
<dbReference type="InterPro" id="IPR014726">
    <property type="entry name" value="Ribosomal_uL2_dom3"/>
</dbReference>
<comment type="caution">
    <text evidence="8">The sequence shown here is derived from an EMBL/GenBank/DDBJ whole genome shotgun (WGS) entry which is preliminary data.</text>
</comment>
<dbReference type="Pfam" id="PF00181">
    <property type="entry name" value="Ribosomal_L2_N"/>
    <property type="match status" value="1"/>
</dbReference>
<evidence type="ECO:0000256" key="4">
    <source>
        <dbReference type="HAMAP-Rule" id="MF_01320"/>
    </source>
</evidence>
<dbReference type="InterPro" id="IPR002171">
    <property type="entry name" value="Ribosomal_uL2"/>
</dbReference>
<dbReference type="Proteomes" id="UP000619838">
    <property type="component" value="Unassembled WGS sequence"/>
</dbReference>
<evidence type="ECO:0000313" key="8">
    <source>
        <dbReference type="EMBL" id="MBF0635774.1"/>
    </source>
</evidence>
<gene>
    <name evidence="4 8" type="primary">rplB</name>
    <name evidence="8" type="ORF">INT08_01075</name>
</gene>
<evidence type="ECO:0000256" key="3">
    <source>
        <dbReference type="ARBA" id="ARBA00023274"/>
    </source>
</evidence>
<feature type="domain" description="Large ribosomal subunit protein uL2 C-terminal" evidence="6">
    <location>
        <begin position="124"/>
        <end position="255"/>
    </location>
</feature>
<dbReference type="InterPro" id="IPR005880">
    <property type="entry name" value="Ribosomal_uL2_bac/org-type"/>
</dbReference>
<dbReference type="Pfam" id="PF03947">
    <property type="entry name" value="Ribosomal_L2_C"/>
    <property type="match status" value="1"/>
</dbReference>
<dbReference type="NCBIfam" id="TIGR01171">
    <property type="entry name" value="rplB_bact"/>
    <property type="match status" value="1"/>
</dbReference>
<dbReference type="Gene3D" id="2.30.30.30">
    <property type="match status" value="1"/>
</dbReference>
<dbReference type="InterPro" id="IPR022666">
    <property type="entry name" value="Ribosomal_uL2_RNA-bd_dom"/>
</dbReference>
<feature type="compositionally biased region" description="Basic residues" evidence="5">
    <location>
        <begin position="259"/>
        <end position="279"/>
    </location>
</feature>
<dbReference type="Gene3D" id="2.40.50.140">
    <property type="entry name" value="Nucleic acid-binding proteins"/>
    <property type="match status" value="1"/>
</dbReference>
<dbReference type="SMART" id="SM01382">
    <property type="entry name" value="Ribosomal_L2_C"/>
    <property type="match status" value="1"/>
</dbReference>
<dbReference type="Gene3D" id="4.10.950.10">
    <property type="entry name" value="Ribosomal protein L2, domain 3"/>
    <property type="match status" value="1"/>
</dbReference>